<sequence>MMKTVFAAIFLLLGCHAVCGQICYAPQSESRFYLTLAMDDFYVAQDFTRGLWLIVFGSDVKGDHWSIVDINTNITYINTPAEGCKYHLYTPQSNDLFQQCLPSSAALIKDGSLIDFYYMTLSLGPEEFEWLVGVTPVGDSGFYKRSVSRFQETNVVERELGVLVDFSLGISDPTVFDKDLSGCVDGLI</sequence>
<organism evidence="2 3">
    <name type="scientific">Plakobranchus ocellatus</name>
    <dbReference type="NCBI Taxonomy" id="259542"/>
    <lineage>
        <taxon>Eukaryota</taxon>
        <taxon>Metazoa</taxon>
        <taxon>Spiralia</taxon>
        <taxon>Lophotrochozoa</taxon>
        <taxon>Mollusca</taxon>
        <taxon>Gastropoda</taxon>
        <taxon>Heterobranchia</taxon>
        <taxon>Euthyneura</taxon>
        <taxon>Panpulmonata</taxon>
        <taxon>Sacoglossa</taxon>
        <taxon>Placobranchoidea</taxon>
        <taxon>Plakobranchidae</taxon>
        <taxon>Plakobranchus</taxon>
    </lineage>
</organism>
<comment type="caution">
    <text evidence="2">The sequence shown here is derived from an EMBL/GenBank/DDBJ whole genome shotgun (WGS) entry which is preliminary data.</text>
</comment>
<feature type="chain" id="PRO_5043618507" evidence="1">
    <location>
        <begin position="21"/>
        <end position="188"/>
    </location>
</feature>
<evidence type="ECO:0000313" key="3">
    <source>
        <dbReference type="Proteomes" id="UP000735302"/>
    </source>
</evidence>
<dbReference type="EMBL" id="BLXT01005114">
    <property type="protein sequence ID" value="GFO19871.1"/>
    <property type="molecule type" value="Genomic_DNA"/>
</dbReference>
<feature type="signal peptide" evidence="1">
    <location>
        <begin position="1"/>
        <end position="20"/>
    </location>
</feature>
<evidence type="ECO:0000313" key="2">
    <source>
        <dbReference type="EMBL" id="GFO19871.1"/>
    </source>
</evidence>
<name>A0AAV4B934_9GAST</name>
<gene>
    <name evidence="2" type="ORF">PoB_004637600</name>
</gene>
<keyword evidence="1" id="KW-0732">Signal</keyword>
<proteinExistence type="predicted"/>
<keyword evidence="3" id="KW-1185">Reference proteome</keyword>
<dbReference type="PROSITE" id="PS51257">
    <property type="entry name" value="PROKAR_LIPOPROTEIN"/>
    <property type="match status" value="1"/>
</dbReference>
<accession>A0AAV4B934</accession>
<dbReference type="AlphaFoldDB" id="A0AAV4B934"/>
<protein>
    <submittedName>
        <fullName evidence="2">Uncharacterized protein</fullName>
    </submittedName>
</protein>
<dbReference type="Proteomes" id="UP000735302">
    <property type="component" value="Unassembled WGS sequence"/>
</dbReference>
<evidence type="ECO:0000256" key="1">
    <source>
        <dbReference type="SAM" id="SignalP"/>
    </source>
</evidence>
<reference evidence="2 3" key="1">
    <citation type="journal article" date="2021" name="Elife">
        <title>Chloroplast acquisition without the gene transfer in kleptoplastic sea slugs, Plakobranchus ocellatus.</title>
        <authorList>
            <person name="Maeda T."/>
            <person name="Takahashi S."/>
            <person name="Yoshida T."/>
            <person name="Shimamura S."/>
            <person name="Takaki Y."/>
            <person name="Nagai Y."/>
            <person name="Toyoda A."/>
            <person name="Suzuki Y."/>
            <person name="Arimoto A."/>
            <person name="Ishii H."/>
            <person name="Satoh N."/>
            <person name="Nishiyama T."/>
            <person name="Hasebe M."/>
            <person name="Maruyama T."/>
            <person name="Minagawa J."/>
            <person name="Obokata J."/>
            <person name="Shigenobu S."/>
        </authorList>
    </citation>
    <scope>NUCLEOTIDE SEQUENCE [LARGE SCALE GENOMIC DNA]</scope>
</reference>